<comment type="caution">
    <text evidence="3">The sequence shown here is derived from an EMBL/GenBank/DDBJ whole genome shotgun (WGS) entry which is preliminary data.</text>
</comment>
<evidence type="ECO:0000256" key="1">
    <source>
        <dbReference type="SAM" id="Phobius"/>
    </source>
</evidence>
<evidence type="ECO:0000313" key="3">
    <source>
        <dbReference type="EMBL" id="GGG06404.1"/>
    </source>
</evidence>
<dbReference type="InterPro" id="IPR029058">
    <property type="entry name" value="AB_hydrolase_fold"/>
</dbReference>
<dbReference type="Proteomes" id="UP000608420">
    <property type="component" value="Unassembled WGS sequence"/>
</dbReference>
<dbReference type="Pfam" id="PF12697">
    <property type="entry name" value="Abhydrolase_6"/>
    <property type="match status" value="1"/>
</dbReference>
<feature type="domain" description="AB hydrolase-1" evidence="2">
    <location>
        <begin position="111"/>
        <end position="315"/>
    </location>
</feature>
<accession>A0ABQ1W092</accession>
<organism evidence="3 4">
    <name type="scientific">Paenibacillus aceti</name>
    <dbReference type="NCBI Taxonomy" id="1820010"/>
    <lineage>
        <taxon>Bacteria</taxon>
        <taxon>Bacillati</taxon>
        <taxon>Bacillota</taxon>
        <taxon>Bacilli</taxon>
        <taxon>Bacillales</taxon>
        <taxon>Paenibacillaceae</taxon>
        <taxon>Paenibacillus</taxon>
    </lineage>
</organism>
<dbReference type="SUPFAM" id="SSF53474">
    <property type="entry name" value="alpha/beta-Hydrolases"/>
    <property type="match status" value="1"/>
</dbReference>
<name>A0ABQ1W092_9BACL</name>
<feature type="transmembrane region" description="Helical" evidence="1">
    <location>
        <begin position="20"/>
        <end position="39"/>
    </location>
</feature>
<sequence>MKSINYILRERVSETEMTYAIVAIIVLLFIITVASFYFYHMAVARAAKHFMIDNPDLQAREQLEEAREAMNADQDWWRQQSFEPWEMTSTDGLRLRAYYLAAPVDSGKTAILAHGYTGNAMGMSSYARMYYERLGYHVLVPDARGHGQSEGSYIGFGWPERKDYLQWIQRAIEVHGQNTQIILHGVSMGGATVMMTSGENLPANVKAVVEDCGYTSVKDELSFQLKRMYRLPRFPLLHTTSLLAKLRAGYFFGEASALRQVKKSQIPTLFIHGADDSFVPTDMVHSVYEHSPVEKELYIVPGAGHAEAYQADPEKYEHVVTQFIERFVK</sequence>
<dbReference type="PANTHER" id="PTHR43358:SF4">
    <property type="entry name" value="ALPHA_BETA HYDROLASE FOLD-1 DOMAIN-CONTAINING PROTEIN"/>
    <property type="match status" value="1"/>
</dbReference>
<dbReference type="InterPro" id="IPR000073">
    <property type="entry name" value="AB_hydrolase_1"/>
</dbReference>
<dbReference type="PANTHER" id="PTHR43358">
    <property type="entry name" value="ALPHA/BETA-HYDROLASE"/>
    <property type="match status" value="1"/>
</dbReference>
<reference evidence="4" key="1">
    <citation type="journal article" date="2019" name="Int. J. Syst. Evol. Microbiol.">
        <title>The Global Catalogue of Microorganisms (GCM) 10K type strain sequencing project: providing services to taxonomists for standard genome sequencing and annotation.</title>
        <authorList>
            <consortium name="The Broad Institute Genomics Platform"/>
            <consortium name="The Broad Institute Genome Sequencing Center for Infectious Disease"/>
            <person name="Wu L."/>
            <person name="Ma J."/>
        </authorList>
    </citation>
    <scope>NUCLEOTIDE SEQUENCE [LARGE SCALE GENOMIC DNA]</scope>
    <source>
        <strain evidence="4">CGMCC 1.15420</strain>
    </source>
</reference>
<dbReference type="EMBL" id="BMIW01000022">
    <property type="protein sequence ID" value="GGG06404.1"/>
    <property type="molecule type" value="Genomic_DNA"/>
</dbReference>
<keyword evidence="3" id="KW-0378">Hydrolase</keyword>
<gene>
    <name evidence="3" type="ORF">GCM10010913_30300</name>
</gene>
<dbReference type="Gene3D" id="3.40.50.1820">
    <property type="entry name" value="alpha/beta hydrolase"/>
    <property type="match status" value="1"/>
</dbReference>
<evidence type="ECO:0000313" key="4">
    <source>
        <dbReference type="Proteomes" id="UP000608420"/>
    </source>
</evidence>
<dbReference type="InterPro" id="IPR052920">
    <property type="entry name" value="DNA-binding_regulatory"/>
</dbReference>
<keyword evidence="1" id="KW-1133">Transmembrane helix</keyword>
<keyword evidence="1" id="KW-0812">Transmembrane</keyword>
<evidence type="ECO:0000259" key="2">
    <source>
        <dbReference type="Pfam" id="PF12697"/>
    </source>
</evidence>
<dbReference type="GO" id="GO:0016787">
    <property type="term" value="F:hydrolase activity"/>
    <property type="evidence" value="ECO:0007669"/>
    <property type="project" value="UniProtKB-KW"/>
</dbReference>
<keyword evidence="4" id="KW-1185">Reference proteome</keyword>
<protein>
    <submittedName>
        <fullName evidence="3">Alpha/beta hydrolase</fullName>
    </submittedName>
</protein>
<keyword evidence="1" id="KW-0472">Membrane</keyword>
<proteinExistence type="predicted"/>